<keyword evidence="1" id="KW-0812">Transmembrane</keyword>
<proteinExistence type="predicted"/>
<keyword evidence="1" id="KW-1133">Transmembrane helix</keyword>
<feature type="transmembrane region" description="Helical" evidence="1">
    <location>
        <begin position="40"/>
        <end position="63"/>
    </location>
</feature>
<sequence length="163" mass="18481">MIITGILVIIILIPLSLPILFTWAFSRIRSRPTVHVKPRLIFDVCLNIAILGGPTSFMVFFIYSTEQTVRLNRAALKGPEEESWSYGQTLALVTALISICMPLLGKIIVMFRAYQDIKKGITQAQKLRRLLLHHMTAPPALNFDAVHLLPLPWCSRNIRHKPI</sequence>
<name>A0A0W0F0Z9_MONRR</name>
<dbReference type="Proteomes" id="UP000054988">
    <property type="component" value="Unassembled WGS sequence"/>
</dbReference>
<gene>
    <name evidence="2" type="ORF">WG66_17425</name>
</gene>
<keyword evidence="2" id="KW-0808">Transferase</keyword>
<dbReference type="GO" id="GO:0016301">
    <property type="term" value="F:kinase activity"/>
    <property type="evidence" value="ECO:0007669"/>
    <property type="project" value="UniProtKB-KW"/>
</dbReference>
<comment type="caution">
    <text evidence="2">The sequence shown here is derived from an EMBL/GenBank/DDBJ whole genome shotgun (WGS) entry which is preliminary data.</text>
</comment>
<dbReference type="AlphaFoldDB" id="A0A0W0F0Z9"/>
<keyword evidence="2" id="KW-0418">Kinase</keyword>
<accession>A0A0W0F0Z9</accession>
<protein>
    <submittedName>
        <fullName evidence="2">Putative Pkinase-domain-containing protein</fullName>
    </submittedName>
</protein>
<reference evidence="2 3" key="1">
    <citation type="submission" date="2015-12" db="EMBL/GenBank/DDBJ databases">
        <title>Draft genome sequence of Moniliophthora roreri, the causal agent of frosty pod rot of cacao.</title>
        <authorList>
            <person name="Aime M.C."/>
            <person name="Diaz-Valderrama J.R."/>
            <person name="Kijpornyongpan T."/>
            <person name="Phillips-Mora W."/>
        </authorList>
    </citation>
    <scope>NUCLEOTIDE SEQUENCE [LARGE SCALE GENOMIC DNA]</scope>
    <source>
        <strain evidence="2 3">MCA 2952</strain>
    </source>
</reference>
<keyword evidence="1" id="KW-0472">Membrane</keyword>
<evidence type="ECO:0000313" key="2">
    <source>
        <dbReference type="EMBL" id="KTB30003.1"/>
    </source>
</evidence>
<feature type="transmembrane region" description="Helical" evidence="1">
    <location>
        <begin position="6"/>
        <end position="28"/>
    </location>
</feature>
<dbReference type="EMBL" id="LATX01002401">
    <property type="protein sequence ID" value="KTB30003.1"/>
    <property type="molecule type" value="Genomic_DNA"/>
</dbReference>
<evidence type="ECO:0000313" key="3">
    <source>
        <dbReference type="Proteomes" id="UP000054988"/>
    </source>
</evidence>
<organism evidence="2 3">
    <name type="scientific">Moniliophthora roreri</name>
    <name type="common">Frosty pod rot fungus</name>
    <name type="synonym">Monilia roreri</name>
    <dbReference type="NCBI Taxonomy" id="221103"/>
    <lineage>
        <taxon>Eukaryota</taxon>
        <taxon>Fungi</taxon>
        <taxon>Dikarya</taxon>
        <taxon>Basidiomycota</taxon>
        <taxon>Agaricomycotina</taxon>
        <taxon>Agaricomycetes</taxon>
        <taxon>Agaricomycetidae</taxon>
        <taxon>Agaricales</taxon>
        <taxon>Marasmiineae</taxon>
        <taxon>Marasmiaceae</taxon>
        <taxon>Moniliophthora</taxon>
    </lineage>
</organism>
<feature type="transmembrane region" description="Helical" evidence="1">
    <location>
        <begin position="83"/>
        <end position="109"/>
    </location>
</feature>
<evidence type="ECO:0000256" key="1">
    <source>
        <dbReference type="SAM" id="Phobius"/>
    </source>
</evidence>